<accession>A0A8S1EM70</accession>
<evidence type="ECO:0000256" key="1">
    <source>
        <dbReference type="SAM" id="SignalP"/>
    </source>
</evidence>
<keyword evidence="4" id="KW-1185">Reference proteome</keyword>
<dbReference type="EMBL" id="CADEPM010000002">
    <property type="protein sequence ID" value="CAB3400441.1"/>
    <property type="molecule type" value="Genomic_DNA"/>
</dbReference>
<dbReference type="InterPro" id="IPR036941">
    <property type="entry name" value="Rcpt_L-dom_sf"/>
</dbReference>
<proteinExistence type="predicted"/>
<name>A0A8S1EM70_9PELO</name>
<dbReference type="InterPro" id="IPR053079">
    <property type="entry name" value="SPS2_domain"/>
</dbReference>
<evidence type="ECO:0000313" key="3">
    <source>
        <dbReference type="EMBL" id="CAB3400441.1"/>
    </source>
</evidence>
<keyword evidence="1" id="KW-0732">Signal</keyword>
<dbReference type="PANTHER" id="PTHR21662">
    <property type="entry name" value="RECEPTOR PROTEIN-TYROSINE KINASE"/>
    <property type="match status" value="1"/>
</dbReference>
<protein>
    <recommendedName>
        <fullName evidence="2">Receptor L-domain domain-containing protein</fullName>
    </recommendedName>
</protein>
<reference evidence="3 4" key="1">
    <citation type="submission" date="2020-04" db="EMBL/GenBank/DDBJ databases">
        <authorList>
            <person name="Laetsch R D."/>
            <person name="Stevens L."/>
            <person name="Kumar S."/>
            <person name="Blaxter L. M."/>
        </authorList>
    </citation>
    <scope>NUCLEOTIDE SEQUENCE [LARGE SCALE GENOMIC DNA]</scope>
</reference>
<dbReference type="SUPFAM" id="SSF52058">
    <property type="entry name" value="L domain-like"/>
    <property type="match status" value="1"/>
</dbReference>
<organism evidence="3 4">
    <name type="scientific">Caenorhabditis bovis</name>
    <dbReference type="NCBI Taxonomy" id="2654633"/>
    <lineage>
        <taxon>Eukaryota</taxon>
        <taxon>Metazoa</taxon>
        <taxon>Ecdysozoa</taxon>
        <taxon>Nematoda</taxon>
        <taxon>Chromadorea</taxon>
        <taxon>Rhabditida</taxon>
        <taxon>Rhabditina</taxon>
        <taxon>Rhabditomorpha</taxon>
        <taxon>Rhabditoidea</taxon>
        <taxon>Rhabditidae</taxon>
        <taxon>Peloderinae</taxon>
        <taxon>Caenorhabditis</taxon>
    </lineage>
</organism>
<dbReference type="PANTHER" id="PTHR21662:SF59">
    <property type="entry name" value="RECEPTOR PROTEIN-TYROSINE KINASE"/>
    <property type="match status" value="1"/>
</dbReference>
<evidence type="ECO:0000259" key="2">
    <source>
        <dbReference type="Pfam" id="PF01030"/>
    </source>
</evidence>
<feature type="chain" id="PRO_5035879779" description="Receptor L-domain domain-containing protein" evidence="1">
    <location>
        <begin position="18"/>
        <end position="198"/>
    </location>
</feature>
<comment type="caution">
    <text evidence="3">The sequence shown here is derived from an EMBL/GenBank/DDBJ whole genome shotgun (WGS) entry which is preliminary data.</text>
</comment>
<dbReference type="OrthoDB" id="5774358at2759"/>
<evidence type="ECO:0000313" key="4">
    <source>
        <dbReference type="Proteomes" id="UP000494206"/>
    </source>
</evidence>
<dbReference type="Gene3D" id="3.80.20.20">
    <property type="entry name" value="Receptor L-domain"/>
    <property type="match status" value="1"/>
</dbReference>
<feature type="signal peptide" evidence="1">
    <location>
        <begin position="1"/>
        <end position="17"/>
    </location>
</feature>
<dbReference type="AlphaFoldDB" id="A0A8S1EM70"/>
<dbReference type="Pfam" id="PF01030">
    <property type="entry name" value="Recep_L_domain"/>
    <property type="match status" value="1"/>
</dbReference>
<sequence>MFWKFVCILVSATIIEGGVPSKNCIYNGTLNALEENCTTITGNVIIKSTDVPTVLYNKFVHTVAIDGCVQIEGTQLQGLDMFARLLTVKCVNSSFAVDFYIGNNTQLERLGMPVLTVDRLGLTSNPKLCLTHEEMIRHKNIQRAFTDNILTCQGKSGEVKECNSTASSANAGLIDGCEIVLGDLYIEGMDNADISNKL</sequence>
<gene>
    <name evidence="3" type="ORF">CBOVIS_LOCUS3384</name>
</gene>
<dbReference type="InterPro" id="IPR000494">
    <property type="entry name" value="Rcpt_L-dom"/>
</dbReference>
<feature type="domain" description="Receptor L-domain" evidence="2">
    <location>
        <begin position="36"/>
        <end position="136"/>
    </location>
</feature>
<dbReference type="Proteomes" id="UP000494206">
    <property type="component" value="Unassembled WGS sequence"/>
</dbReference>